<dbReference type="OrthoDB" id="419598at2759"/>
<evidence type="ECO:0000313" key="2">
    <source>
        <dbReference type="Proteomes" id="UP000754883"/>
    </source>
</evidence>
<evidence type="ECO:0000313" key="1">
    <source>
        <dbReference type="EMBL" id="CAG9984120.1"/>
    </source>
</evidence>
<protein>
    <recommendedName>
        <fullName evidence="3">NAD(P)-binding domain-containing protein</fullName>
    </recommendedName>
</protein>
<dbReference type="EMBL" id="CABFNO020001379">
    <property type="protein sequence ID" value="CAG9984120.1"/>
    <property type="molecule type" value="Genomic_DNA"/>
</dbReference>
<dbReference type="AlphaFoldDB" id="A0A9N9U8A8"/>
<organism evidence="1 2">
    <name type="scientific">Clonostachys byssicola</name>
    <dbReference type="NCBI Taxonomy" id="160290"/>
    <lineage>
        <taxon>Eukaryota</taxon>
        <taxon>Fungi</taxon>
        <taxon>Dikarya</taxon>
        <taxon>Ascomycota</taxon>
        <taxon>Pezizomycotina</taxon>
        <taxon>Sordariomycetes</taxon>
        <taxon>Hypocreomycetidae</taxon>
        <taxon>Hypocreales</taxon>
        <taxon>Bionectriaceae</taxon>
        <taxon>Clonostachys</taxon>
    </lineage>
</organism>
<accession>A0A9N9U8A8</accession>
<sequence length="258" mass="28002">MSLHITVFPASTQSGKETIRALLESDSKPTVRAIYRNPAKAPVEFKEHPNFEATQGDVATGEGLDFGGSQAILYIPPVTYDGADQGQFATQTAQNVKEEIQRAPSLKKLILHSAMGAQHDHGIGVLRLNHITDRILESLSVKDVGDYLAQALLDTTSRPGISSVTLFGPRHYSSLDVKEALEQVTGNKGELITIEKDQLATYFATHVPPTYAEEFAGMILATLPGGTMAGDFEDGENTFRGKTELVDGLRELYAKQTN</sequence>
<dbReference type="InterPro" id="IPR036291">
    <property type="entry name" value="NAD(P)-bd_dom_sf"/>
</dbReference>
<dbReference type="PANTHER" id="PTHR43162:SF1">
    <property type="entry name" value="PRESTALK A DIFFERENTIATION PROTEIN A"/>
    <property type="match status" value="1"/>
</dbReference>
<name>A0A9N9U8A8_9HYPO</name>
<keyword evidence="2" id="KW-1185">Reference proteome</keyword>
<reference evidence="1" key="1">
    <citation type="submission" date="2021-10" db="EMBL/GenBank/DDBJ databases">
        <authorList>
            <person name="Piombo E."/>
        </authorList>
    </citation>
    <scope>NUCLEOTIDE SEQUENCE</scope>
</reference>
<dbReference type="Gene3D" id="3.40.50.720">
    <property type="entry name" value="NAD(P)-binding Rossmann-like Domain"/>
    <property type="match status" value="1"/>
</dbReference>
<evidence type="ECO:0008006" key="3">
    <source>
        <dbReference type="Google" id="ProtNLM"/>
    </source>
</evidence>
<dbReference type="SUPFAM" id="SSF51735">
    <property type="entry name" value="NAD(P)-binding Rossmann-fold domains"/>
    <property type="match status" value="1"/>
</dbReference>
<dbReference type="Proteomes" id="UP000754883">
    <property type="component" value="Unassembled WGS sequence"/>
</dbReference>
<proteinExistence type="predicted"/>
<dbReference type="PANTHER" id="PTHR43162">
    <property type="match status" value="1"/>
</dbReference>
<gene>
    <name evidence="1" type="ORF">CBYS24578_00008613</name>
</gene>
<comment type="caution">
    <text evidence="1">The sequence shown here is derived from an EMBL/GenBank/DDBJ whole genome shotgun (WGS) entry which is preliminary data.</text>
</comment>
<dbReference type="InterPro" id="IPR051604">
    <property type="entry name" value="Ergot_Alk_Oxidoreductase"/>
</dbReference>